<feature type="transmembrane region" description="Helical" evidence="2">
    <location>
        <begin position="148"/>
        <end position="168"/>
    </location>
</feature>
<dbReference type="InterPro" id="IPR029025">
    <property type="entry name" value="T3SS_substrate_exporter_C"/>
</dbReference>
<organism evidence="3 4">
    <name type="scientific">Paraburkholderia terricola</name>
    <dbReference type="NCBI Taxonomy" id="169427"/>
    <lineage>
        <taxon>Bacteria</taxon>
        <taxon>Pseudomonadati</taxon>
        <taxon>Pseudomonadota</taxon>
        <taxon>Betaproteobacteria</taxon>
        <taxon>Burkholderiales</taxon>
        <taxon>Burkholderiaceae</taxon>
        <taxon>Paraburkholderia</taxon>
    </lineage>
</organism>
<keyword evidence="3" id="KW-0969">Cilium</keyword>
<accession>A0ABU1LX13</accession>
<feature type="transmembrane region" description="Helical" evidence="2">
    <location>
        <begin position="32"/>
        <end position="49"/>
    </location>
</feature>
<comment type="caution">
    <text evidence="3">The sequence shown here is derived from an EMBL/GenBank/DDBJ whole genome shotgun (WGS) entry which is preliminary data.</text>
</comment>
<gene>
    <name evidence="3" type="ORF">J2804_004729</name>
</gene>
<comment type="similarity">
    <text evidence="1">Belongs to the type III secretion exporter family.</text>
</comment>
<keyword evidence="2" id="KW-0812">Transmembrane</keyword>
<reference evidence="3 4" key="1">
    <citation type="submission" date="2023-07" db="EMBL/GenBank/DDBJ databases">
        <title>Sorghum-associated microbial communities from plants grown in Nebraska, USA.</title>
        <authorList>
            <person name="Schachtman D."/>
        </authorList>
    </citation>
    <scope>NUCLEOTIDE SEQUENCE [LARGE SCALE GENOMIC DNA]</scope>
    <source>
        <strain evidence="3 4">DS1316</strain>
    </source>
</reference>
<feature type="transmembrane region" description="Helical" evidence="2">
    <location>
        <begin position="188"/>
        <end position="210"/>
    </location>
</feature>
<evidence type="ECO:0000313" key="4">
    <source>
        <dbReference type="Proteomes" id="UP001264340"/>
    </source>
</evidence>
<evidence type="ECO:0000256" key="2">
    <source>
        <dbReference type="SAM" id="Phobius"/>
    </source>
</evidence>
<dbReference type="EMBL" id="JAVDRP010000010">
    <property type="protein sequence ID" value="MDR6411301.1"/>
    <property type="molecule type" value="Genomic_DNA"/>
</dbReference>
<dbReference type="Gene3D" id="3.40.1690.10">
    <property type="entry name" value="secretion proteins EscU"/>
    <property type="match status" value="1"/>
</dbReference>
<dbReference type="Pfam" id="PF01312">
    <property type="entry name" value="Bac_export_2"/>
    <property type="match status" value="1"/>
</dbReference>
<evidence type="ECO:0000313" key="3">
    <source>
        <dbReference type="EMBL" id="MDR6411301.1"/>
    </source>
</evidence>
<dbReference type="PANTHER" id="PTHR30531:SF12">
    <property type="entry name" value="FLAGELLAR BIOSYNTHETIC PROTEIN FLHB"/>
    <property type="match status" value="1"/>
</dbReference>
<dbReference type="Proteomes" id="UP001264340">
    <property type="component" value="Unassembled WGS sequence"/>
</dbReference>
<keyword evidence="3" id="KW-0966">Cell projection</keyword>
<proteinExistence type="inferred from homology"/>
<name>A0ABU1LX13_9BURK</name>
<dbReference type="SUPFAM" id="SSF160544">
    <property type="entry name" value="EscU C-terminal domain-like"/>
    <property type="match status" value="1"/>
</dbReference>
<sequence>MSDTEQNKSEEATAYKLEQARKKGMVARSQELGMVVSLLGCAGYLSIWGNDLASRFATLSARALSDAGSFTAGGHALLTVMGSLLSQAALIVAPLIGIVTGAALISAVMQTGLVFAPAALKADFGKLNPAQGFKRVFSMHTLIEAFKACFKMVIYTGIVYVVIADLAVTTSHATLLPAKLAGTLLSSGLHLVFMLLAAAAVFAAIDQIIVRRAFARKMRMSRYERKQEMKQREGDPRIKQRRKQLQRELLQRSRSMKAVRGADVIVTNPTHYAVGLKYDPARMSAPRVVAKGAGEFAQRLRKLAFIYGVPVIQAPPFARELYFKAALEREVPDKLYSETAAIYLRARRAPSQARSA</sequence>
<dbReference type="PANTHER" id="PTHR30531">
    <property type="entry name" value="FLAGELLAR BIOSYNTHETIC PROTEIN FLHB"/>
    <property type="match status" value="1"/>
</dbReference>
<evidence type="ECO:0000256" key="1">
    <source>
        <dbReference type="ARBA" id="ARBA00010690"/>
    </source>
</evidence>
<dbReference type="PRINTS" id="PR00950">
    <property type="entry name" value="TYPE3IMSPROT"/>
</dbReference>
<dbReference type="InterPro" id="IPR006135">
    <property type="entry name" value="T3SS_substrate_exporter"/>
</dbReference>
<keyword evidence="2" id="KW-0472">Membrane</keyword>
<protein>
    <submittedName>
        <fullName evidence="3">Flagellar biosynthetic protein FlhB</fullName>
    </submittedName>
</protein>
<keyword evidence="3" id="KW-0282">Flagellum</keyword>
<keyword evidence="2" id="KW-1133">Transmembrane helix</keyword>
<keyword evidence="4" id="KW-1185">Reference proteome</keyword>
<dbReference type="RefSeq" id="WP_310124352.1">
    <property type="nucleotide sequence ID" value="NZ_JAVDQV010000011.1"/>
</dbReference>
<feature type="transmembrane region" description="Helical" evidence="2">
    <location>
        <begin position="88"/>
        <end position="116"/>
    </location>
</feature>